<comment type="caution">
    <text evidence="1">The sequence shown here is derived from an EMBL/GenBank/DDBJ whole genome shotgun (WGS) entry which is preliminary data.</text>
</comment>
<protein>
    <submittedName>
        <fullName evidence="1">Uncharacterized protein</fullName>
    </submittedName>
</protein>
<evidence type="ECO:0000313" key="2">
    <source>
        <dbReference type="Proteomes" id="UP000075621"/>
    </source>
</evidence>
<reference evidence="1 2" key="1">
    <citation type="submission" date="2016-03" db="EMBL/GenBank/DDBJ databases">
        <authorList>
            <person name="Zhang H."/>
            <person name="Liu R."/>
            <person name="Wang M."/>
            <person name="Wang H."/>
            <person name="Wang L."/>
            <person name="Song L."/>
        </authorList>
    </citation>
    <scope>NUCLEOTIDE SEQUENCE [LARGE SCALE GENOMIC DNA]</scope>
    <source>
        <strain evidence="1 2">DSM 16098</strain>
    </source>
</reference>
<sequence>MLKLSAISYQLSAISYQLSAISYQSDINMRSLYINKQNYDKCVGFVCKRKVCLRKKRSF</sequence>
<evidence type="ECO:0000313" key="1">
    <source>
        <dbReference type="EMBL" id="KYL33150.1"/>
    </source>
</evidence>
<accession>A0ABR5VRG6</accession>
<name>A0ABR5VRG6_9GAMM</name>
<dbReference type="EMBL" id="LVCM01000017">
    <property type="protein sequence ID" value="KYL33150.1"/>
    <property type="molecule type" value="Genomic_DNA"/>
</dbReference>
<organism evidence="1 2">
    <name type="scientific">Pseudoalteromonas agarivorans</name>
    <dbReference type="NCBI Taxonomy" id="176102"/>
    <lineage>
        <taxon>Bacteria</taxon>
        <taxon>Pseudomonadati</taxon>
        <taxon>Pseudomonadota</taxon>
        <taxon>Gammaproteobacteria</taxon>
        <taxon>Alteromonadales</taxon>
        <taxon>Pseudoalteromonadaceae</taxon>
        <taxon>Pseudoalteromonas</taxon>
    </lineage>
</organism>
<proteinExistence type="predicted"/>
<dbReference type="Proteomes" id="UP000075621">
    <property type="component" value="Unassembled WGS sequence"/>
</dbReference>
<gene>
    <name evidence="1" type="ORF">A2I98_15545</name>
</gene>